<name>A0ABD2Z2E8_9GENT</name>
<evidence type="ECO:0000313" key="2">
    <source>
        <dbReference type="Proteomes" id="UP001630127"/>
    </source>
</evidence>
<accession>A0ABD2Z2E8</accession>
<evidence type="ECO:0000313" key="1">
    <source>
        <dbReference type="EMBL" id="KAL3513011.1"/>
    </source>
</evidence>
<dbReference type="AlphaFoldDB" id="A0ABD2Z2E8"/>
<dbReference type="Proteomes" id="UP001630127">
    <property type="component" value="Unassembled WGS sequence"/>
</dbReference>
<comment type="caution">
    <text evidence="1">The sequence shown here is derived from an EMBL/GenBank/DDBJ whole genome shotgun (WGS) entry which is preliminary data.</text>
</comment>
<sequence>MGGTYGEHFAALKYEDDQKTNFVFFQMIRAGREWWRVIQDKWAQHYPMKLPPLSHLALFPKNLFLEQKI</sequence>
<protein>
    <submittedName>
        <fullName evidence="1">Uncharacterized protein</fullName>
    </submittedName>
</protein>
<reference evidence="1 2" key="1">
    <citation type="submission" date="2024-11" db="EMBL/GenBank/DDBJ databases">
        <title>A near-complete genome assembly of Cinchona calisaya.</title>
        <authorList>
            <person name="Lian D.C."/>
            <person name="Zhao X.W."/>
            <person name="Wei L."/>
        </authorList>
    </citation>
    <scope>NUCLEOTIDE SEQUENCE [LARGE SCALE GENOMIC DNA]</scope>
    <source>
        <tissue evidence="1">Nenye</tissue>
    </source>
</reference>
<keyword evidence="2" id="KW-1185">Reference proteome</keyword>
<gene>
    <name evidence="1" type="ORF">ACH5RR_025728</name>
</gene>
<proteinExistence type="predicted"/>
<dbReference type="EMBL" id="JBJUIK010000011">
    <property type="protein sequence ID" value="KAL3513011.1"/>
    <property type="molecule type" value="Genomic_DNA"/>
</dbReference>
<organism evidence="1 2">
    <name type="scientific">Cinchona calisaya</name>
    <dbReference type="NCBI Taxonomy" id="153742"/>
    <lineage>
        <taxon>Eukaryota</taxon>
        <taxon>Viridiplantae</taxon>
        <taxon>Streptophyta</taxon>
        <taxon>Embryophyta</taxon>
        <taxon>Tracheophyta</taxon>
        <taxon>Spermatophyta</taxon>
        <taxon>Magnoliopsida</taxon>
        <taxon>eudicotyledons</taxon>
        <taxon>Gunneridae</taxon>
        <taxon>Pentapetalae</taxon>
        <taxon>asterids</taxon>
        <taxon>lamiids</taxon>
        <taxon>Gentianales</taxon>
        <taxon>Rubiaceae</taxon>
        <taxon>Cinchonoideae</taxon>
        <taxon>Cinchoneae</taxon>
        <taxon>Cinchona</taxon>
    </lineage>
</organism>